<feature type="compositionally biased region" description="Polar residues" evidence="1">
    <location>
        <begin position="314"/>
        <end position="335"/>
    </location>
</feature>
<dbReference type="OrthoDB" id="10384863at2759"/>
<dbReference type="Proteomes" id="UP000054477">
    <property type="component" value="Unassembled WGS sequence"/>
</dbReference>
<evidence type="ECO:0000313" key="2">
    <source>
        <dbReference type="EMBL" id="KIK03869.1"/>
    </source>
</evidence>
<protein>
    <submittedName>
        <fullName evidence="2">Uncharacterized protein</fullName>
    </submittedName>
</protein>
<reference evidence="2 3" key="1">
    <citation type="submission" date="2014-04" db="EMBL/GenBank/DDBJ databases">
        <authorList>
            <consortium name="DOE Joint Genome Institute"/>
            <person name="Kuo A."/>
            <person name="Kohler A."/>
            <person name="Nagy L.G."/>
            <person name="Floudas D."/>
            <person name="Copeland A."/>
            <person name="Barry K.W."/>
            <person name="Cichocki N."/>
            <person name="Veneault-Fourrey C."/>
            <person name="LaButti K."/>
            <person name="Lindquist E.A."/>
            <person name="Lipzen A."/>
            <person name="Lundell T."/>
            <person name="Morin E."/>
            <person name="Murat C."/>
            <person name="Sun H."/>
            <person name="Tunlid A."/>
            <person name="Henrissat B."/>
            <person name="Grigoriev I.V."/>
            <person name="Hibbett D.S."/>
            <person name="Martin F."/>
            <person name="Nordberg H.P."/>
            <person name="Cantor M.N."/>
            <person name="Hua S.X."/>
        </authorList>
    </citation>
    <scope>NUCLEOTIDE SEQUENCE [LARGE SCALE GENOMIC DNA]</scope>
    <source>
        <strain evidence="2 3">LaAM-08-1</strain>
    </source>
</reference>
<evidence type="ECO:0000256" key="1">
    <source>
        <dbReference type="SAM" id="MobiDB-lite"/>
    </source>
</evidence>
<gene>
    <name evidence="2" type="ORF">K443DRAFT_676370</name>
</gene>
<feature type="region of interest" description="Disordered" evidence="1">
    <location>
        <begin position="312"/>
        <end position="341"/>
    </location>
</feature>
<name>A0A0C9XQF3_9AGAR</name>
<keyword evidence="3" id="KW-1185">Reference proteome</keyword>
<feature type="region of interest" description="Disordered" evidence="1">
    <location>
        <begin position="43"/>
        <end position="101"/>
    </location>
</feature>
<reference evidence="3" key="2">
    <citation type="submission" date="2015-01" db="EMBL/GenBank/DDBJ databases">
        <title>Evolutionary Origins and Diversification of the Mycorrhizal Mutualists.</title>
        <authorList>
            <consortium name="DOE Joint Genome Institute"/>
            <consortium name="Mycorrhizal Genomics Consortium"/>
            <person name="Kohler A."/>
            <person name="Kuo A."/>
            <person name="Nagy L.G."/>
            <person name="Floudas D."/>
            <person name="Copeland A."/>
            <person name="Barry K.W."/>
            <person name="Cichocki N."/>
            <person name="Veneault-Fourrey C."/>
            <person name="LaButti K."/>
            <person name="Lindquist E.A."/>
            <person name="Lipzen A."/>
            <person name="Lundell T."/>
            <person name="Morin E."/>
            <person name="Murat C."/>
            <person name="Riley R."/>
            <person name="Ohm R."/>
            <person name="Sun H."/>
            <person name="Tunlid A."/>
            <person name="Henrissat B."/>
            <person name="Grigoriev I.V."/>
            <person name="Hibbett D.S."/>
            <person name="Martin F."/>
        </authorList>
    </citation>
    <scope>NUCLEOTIDE SEQUENCE [LARGE SCALE GENOMIC DNA]</scope>
    <source>
        <strain evidence="3">LaAM-08-1</strain>
    </source>
</reference>
<sequence>MPPKSSAPHRRVRVPSDMQHFRINLPVWKEKWFRNIAVDQSQPMKGEMKSQAHSTDPEFQVPFGYPSPGESYSLSPENGASFESLATFPDEGHSSGPDENTDDIVLPSNSAHASSEAQIKLLLGVPSITASTRSCNNRKGSPLRLYPRGAISNGGSQDLYPYSNATDITSNSSYDIYSSTQNPLFPPNESQSYSDVAPIIPYPSTHPSAVGEMQPVQHFPASPDIYTQGTSTYAPATSGHHYFPSAPVFSVYEQRAYPYRSRTYPHSHVSRGMRHMPRASRSLELIDGNFYVSGSQQYHPYPRYVQLPQDAEQGYSQRSPENFVNSSPSFQSSGNIIDEGSHSQQYPLANFSDYVQPF</sequence>
<dbReference type="HOGENOM" id="CLU_721738_0_0_1"/>
<dbReference type="AlphaFoldDB" id="A0A0C9XQF3"/>
<dbReference type="EMBL" id="KN838575">
    <property type="protein sequence ID" value="KIK03869.1"/>
    <property type="molecule type" value="Genomic_DNA"/>
</dbReference>
<organism evidence="2 3">
    <name type="scientific">Laccaria amethystina LaAM-08-1</name>
    <dbReference type="NCBI Taxonomy" id="1095629"/>
    <lineage>
        <taxon>Eukaryota</taxon>
        <taxon>Fungi</taxon>
        <taxon>Dikarya</taxon>
        <taxon>Basidiomycota</taxon>
        <taxon>Agaricomycotina</taxon>
        <taxon>Agaricomycetes</taxon>
        <taxon>Agaricomycetidae</taxon>
        <taxon>Agaricales</taxon>
        <taxon>Agaricineae</taxon>
        <taxon>Hydnangiaceae</taxon>
        <taxon>Laccaria</taxon>
    </lineage>
</organism>
<proteinExistence type="predicted"/>
<accession>A0A0C9XQF3</accession>
<evidence type="ECO:0000313" key="3">
    <source>
        <dbReference type="Proteomes" id="UP000054477"/>
    </source>
</evidence>